<proteinExistence type="predicted"/>
<dbReference type="Proteomes" id="UP001607302">
    <property type="component" value="Unassembled WGS sequence"/>
</dbReference>
<keyword evidence="3" id="KW-1185">Reference proteome</keyword>
<protein>
    <submittedName>
        <fullName evidence="2">Uncharacterized protein</fullName>
    </submittedName>
</protein>
<comment type="caution">
    <text evidence="2">The sequence shown here is derived from an EMBL/GenBank/DDBJ whole genome shotgun (WGS) entry which is preliminary data.</text>
</comment>
<dbReference type="AlphaFoldDB" id="A0ABD2A560"/>
<gene>
    <name evidence="2" type="ORF">V1478_015469</name>
</gene>
<reference evidence="2 3" key="1">
    <citation type="journal article" date="2024" name="Ann. Entomol. Soc. Am.">
        <title>Genomic analyses of the southern and eastern yellowjacket wasps (Hymenoptera: Vespidae) reveal evolutionary signatures of social life.</title>
        <authorList>
            <person name="Catto M.A."/>
            <person name="Caine P.B."/>
            <person name="Orr S.E."/>
            <person name="Hunt B.G."/>
            <person name="Goodisman M.A.D."/>
        </authorList>
    </citation>
    <scope>NUCLEOTIDE SEQUENCE [LARGE SCALE GENOMIC DNA]</scope>
    <source>
        <strain evidence="2">233</strain>
        <tissue evidence="2">Head and thorax</tissue>
    </source>
</reference>
<evidence type="ECO:0000313" key="3">
    <source>
        <dbReference type="Proteomes" id="UP001607302"/>
    </source>
</evidence>
<organism evidence="2 3">
    <name type="scientific">Vespula squamosa</name>
    <name type="common">Southern yellow jacket</name>
    <name type="synonym">Wasp</name>
    <dbReference type="NCBI Taxonomy" id="30214"/>
    <lineage>
        <taxon>Eukaryota</taxon>
        <taxon>Metazoa</taxon>
        <taxon>Ecdysozoa</taxon>
        <taxon>Arthropoda</taxon>
        <taxon>Hexapoda</taxon>
        <taxon>Insecta</taxon>
        <taxon>Pterygota</taxon>
        <taxon>Neoptera</taxon>
        <taxon>Endopterygota</taxon>
        <taxon>Hymenoptera</taxon>
        <taxon>Apocrita</taxon>
        <taxon>Aculeata</taxon>
        <taxon>Vespoidea</taxon>
        <taxon>Vespidae</taxon>
        <taxon>Vespinae</taxon>
        <taxon>Vespula</taxon>
    </lineage>
</organism>
<name>A0ABD2A560_VESSQ</name>
<evidence type="ECO:0000256" key="1">
    <source>
        <dbReference type="SAM" id="MobiDB-lite"/>
    </source>
</evidence>
<feature type="region of interest" description="Disordered" evidence="1">
    <location>
        <begin position="1"/>
        <end position="59"/>
    </location>
</feature>
<dbReference type="EMBL" id="JAUDFV010000155">
    <property type="protein sequence ID" value="KAL2715771.1"/>
    <property type="molecule type" value="Genomic_DNA"/>
</dbReference>
<accession>A0ABD2A560</accession>
<evidence type="ECO:0000313" key="2">
    <source>
        <dbReference type="EMBL" id="KAL2715771.1"/>
    </source>
</evidence>
<sequence>MAMERGAEEEETGGEVGGIPKNCPRHRCISSKIAHSNKGEAGELVELSPSKFKEQEPRH</sequence>